<evidence type="ECO:0000256" key="2">
    <source>
        <dbReference type="ARBA" id="ARBA00022448"/>
    </source>
</evidence>
<dbReference type="InterPro" id="IPR011662">
    <property type="entry name" value="Secretin/TonB_short_N"/>
</dbReference>
<dbReference type="InterPro" id="IPR039426">
    <property type="entry name" value="TonB-dep_rcpt-like"/>
</dbReference>
<accession>A0A1H1T0D5</accession>
<keyword evidence="4" id="KW-0410">Iron transport</keyword>
<dbReference type="SMART" id="SM00965">
    <property type="entry name" value="STN"/>
    <property type="match status" value="1"/>
</dbReference>
<keyword evidence="4" id="KW-0406">Ion transport</keyword>
<dbReference type="InterPro" id="IPR023996">
    <property type="entry name" value="TonB-dep_OMP_SusC/RagA"/>
</dbReference>
<dbReference type="Pfam" id="PF13715">
    <property type="entry name" value="CarbopepD_reg_2"/>
    <property type="match status" value="1"/>
</dbReference>
<keyword evidence="15" id="KW-1185">Reference proteome</keyword>
<keyword evidence="7 11" id="KW-0798">TonB box</keyword>
<evidence type="ECO:0000256" key="1">
    <source>
        <dbReference type="ARBA" id="ARBA00004571"/>
    </source>
</evidence>
<evidence type="ECO:0000256" key="9">
    <source>
        <dbReference type="ARBA" id="ARBA00023237"/>
    </source>
</evidence>
<comment type="subcellular location">
    <subcellularLocation>
        <location evidence="1 10">Cell outer membrane</location>
        <topology evidence="1 10">Multi-pass membrane protein</topology>
    </subcellularLocation>
</comment>
<keyword evidence="12" id="KW-0732">Signal</keyword>
<name>A0A1H1T0D5_MUCMA</name>
<proteinExistence type="inferred from homology"/>
<keyword evidence="9 10" id="KW-0998">Cell outer membrane</keyword>
<feature type="domain" description="Secretin/TonB short N-terminal" evidence="13">
    <location>
        <begin position="47"/>
        <end position="98"/>
    </location>
</feature>
<protein>
    <submittedName>
        <fullName evidence="14">TonB-linked outer membrane protein, SusC/RagA family</fullName>
    </submittedName>
</protein>
<dbReference type="Pfam" id="PF00593">
    <property type="entry name" value="TonB_dep_Rec_b-barrel"/>
    <property type="match status" value="1"/>
</dbReference>
<evidence type="ECO:0000256" key="10">
    <source>
        <dbReference type="PROSITE-ProRule" id="PRU01360"/>
    </source>
</evidence>
<evidence type="ECO:0000256" key="7">
    <source>
        <dbReference type="ARBA" id="ARBA00023077"/>
    </source>
</evidence>
<dbReference type="InterPro" id="IPR008969">
    <property type="entry name" value="CarboxyPept-like_regulatory"/>
</dbReference>
<feature type="chain" id="PRO_5009260583" evidence="12">
    <location>
        <begin position="22"/>
        <end position="1104"/>
    </location>
</feature>
<keyword evidence="8 10" id="KW-0472">Membrane</keyword>
<evidence type="ECO:0000313" key="14">
    <source>
        <dbReference type="EMBL" id="SDS53692.1"/>
    </source>
</evidence>
<dbReference type="Gene3D" id="2.170.130.10">
    <property type="entry name" value="TonB-dependent receptor, plug domain"/>
    <property type="match status" value="1"/>
</dbReference>
<dbReference type="Gene3D" id="2.40.170.20">
    <property type="entry name" value="TonB-dependent receptor, beta-barrel domain"/>
    <property type="match status" value="1"/>
</dbReference>
<evidence type="ECO:0000256" key="12">
    <source>
        <dbReference type="SAM" id="SignalP"/>
    </source>
</evidence>
<keyword evidence="2 10" id="KW-0813">Transport</keyword>
<dbReference type="GO" id="GO:0009279">
    <property type="term" value="C:cell outer membrane"/>
    <property type="evidence" value="ECO:0007669"/>
    <property type="project" value="UniProtKB-SubCell"/>
</dbReference>
<evidence type="ECO:0000256" key="4">
    <source>
        <dbReference type="ARBA" id="ARBA00022496"/>
    </source>
</evidence>
<dbReference type="InterPro" id="IPR000531">
    <property type="entry name" value="Beta-barrel_TonB"/>
</dbReference>
<dbReference type="NCBIfam" id="TIGR04056">
    <property type="entry name" value="OMP_RagA_SusC"/>
    <property type="match status" value="1"/>
</dbReference>
<dbReference type="NCBIfam" id="TIGR04057">
    <property type="entry name" value="SusC_RagA_signa"/>
    <property type="match status" value="1"/>
</dbReference>
<keyword evidence="3 10" id="KW-1134">Transmembrane beta strand</keyword>
<feature type="signal peptide" evidence="12">
    <location>
        <begin position="1"/>
        <end position="21"/>
    </location>
</feature>
<dbReference type="Proteomes" id="UP000199679">
    <property type="component" value="Chromosome I"/>
</dbReference>
<dbReference type="AlphaFoldDB" id="A0A1H1T0D5"/>
<dbReference type="STRING" id="652787.SAMN05216490_1336"/>
<dbReference type="EMBL" id="LT629740">
    <property type="protein sequence ID" value="SDS53692.1"/>
    <property type="molecule type" value="Genomic_DNA"/>
</dbReference>
<evidence type="ECO:0000256" key="11">
    <source>
        <dbReference type="RuleBase" id="RU003357"/>
    </source>
</evidence>
<evidence type="ECO:0000313" key="15">
    <source>
        <dbReference type="Proteomes" id="UP000199679"/>
    </source>
</evidence>
<evidence type="ECO:0000256" key="8">
    <source>
        <dbReference type="ARBA" id="ARBA00023136"/>
    </source>
</evidence>
<comment type="similarity">
    <text evidence="10 11">Belongs to the TonB-dependent receptor family.</text>
</comment>
<organism evidence="14 15">
    <name type="scientific">Mucilaginibacter mallensis</name>
    <dbReference type="NCBI Taxonomy" id="652787"/>
    <lineage>
        <taxon>Bacteria</taxon>
        <taxon>Pseudomonadati</taxon>
        <taxon>Bacteroidota</taxon>
        <taxon>Sphingobacteriia</taxon>
        <taxon>Sphingobacteriales</taxon>
        <taxon>Sphingobacteriaceae</taxon>
        <taxon>Mucilaginibacter</taxon>
    </lineage>
</organism>
<dbReference type="PROSITE" id="PS52016">
    <property type="entry name" value="TONB_DEPENDENT_REC_3"/>
    <property type="match status" value="1"/>
</dbReference>
<evidence type="ECO:0000256" key="6">
    <source>
        <dbReference type="ARBA" id="ARBA00023004"/>
    </source>
</evidence>
<keyword evidence="5 10" id="KW-0812">Transmembrane</keyword>
<keyword evidence="6" id="KW-0408">Iron</keyword>
<evidence type="ECO:0000256" key="3">
    <source>
        <dbReference type="ARBA" id="ARBA00022452"/>
    </source>
</evidence>
<evidence type="ECO:0000259" key="13">
    <source>
        <dbReference type="SMART" id="SM00965"/>
    </source>
</evidence>
<dbReference type="SUPFAM" id="SSF49464">
    <property type="entry name" value="Carboxypeptidase regulatory domain-like"/>
    <property type="match status" value="1"/>
</dbReference>
<dbReference type="OrthoDB" id="9768177at2"/>
<evidence type="ECO:0000256" key="5">
    <source>
        <dbReference type="ARBA" id="ARBA00022692"/>
    </source>
</evidence>
<dbReference type="InterPro" id="IPR037066">
    <property type="entry name" value="Plug_dom_sf"/>
</dbReference>
<dbReference type="InterPro" id="IPR023997">
    <property type="entry name" value="TonB-dep_OMP_SusC/RagA_CS"/>
</dbReference>
<dbReference type="InterPro" id="IPR036942">
    <property type="entry name" value="Beta-barrel_TonB_sf"/>
</dbReference>
<reference evidence="14 15" key="1">
    <citation type="submission" date="2016-10" db="EMBL/GenBank/DDBJ databases">
        <authorList>
            <person name="de Groot N.N."/>
        </authorList>
    </citation>
    <scope>NUCLEOTIDE SEQUENCE [LARGE SCALE GENOMIC DNA]</scope>
    <source>
        <strain evidence="14 15">MP1X4</strain>
    </source>
</reference>
<dbReference type="GO" id="GO:0006826">
    <property type="term" value="P:iron ion transport"/>
    <property type="evidence" value="ECO:0007669"/>
    <property type="project" value="UniProtKB-KW"/>
</dbReference>
<sequence>MKLIRLLILILIFQVSKNACCQTKVTLNYQHVHFEEIITAIQHQTAYRFIYRADQLPNQQVTVSAKDEEVLSVLDNLLKGTHYYYRLISNNLIAIGTEKDSIKSVAVSGVVTDEKGEPLSGASVRIKNSSYGTQTDGQGRFMINCIKGTTIEISSIGYVLQQVIITATDQPLKITLQNSYRSLNEVVVTALNIKKENWKVGYSVATISGADLTTAREANVAMSLEGQVAGLNVSGTSGGPASSSRLLLRGAASMSAGSPLLILDGIPIDNTQRGSANEYGGADYGDGFSNINPDDIESITVLKGSAASALYGARAANGVILINTKTGEKNSSTQVEYNLNLSFDHAINNTDFQYVYGQGSQNQRPTDVQSAIASGLLSWGEKLDGKPTIQFDGNYYPYSAVKNNIDEFYRTAPALTNTIEVNGGNSKTAFRASASNLNYESIIPNSGLNRKTFNLNTSYDITDKLKLSFNGDYIYEMAKTRSYLSDGPMNANYGIEFLATSANQLSLKPGYNPVTGNETLWNSNVYITNPYFVINKQVDNSTRNRFITATVLKYKFSDNIYLQGRLGYDISNDGILNVLPTGTAFTVNEQGGLNGLSKSQTGELNTDLLFVADKNLSHDLTLNFSAGGNYRKRQYNLTEITGSQFITPYLYTPSNLVSTSSNYDISEIVTESAYYSADFDYKNLLDINATGRYDVFSTLPPNSRGIFVPGVSASFLFSNLLALPYLTSGKFRISYAKTSGEPSQPYTTQLYFTSNNTVNGIPLGSFSSKLPNYNLKPFTLTEFETGFNLSFFQNRLTLDATYFNRITHNEIANAQQSVATGFTSAYVNVGKTKNTGLELTLSGGLIRTANFSWNTGINFSHVHNVLLSIDGSSQYLLTGTYRPLNANTALVVGKSITQVMAYDYKRDAMGNIIIGSDGIPERGALKAMGGTLPTFYGGFTNSFRYKKFNLSFLIDYKFGNKVLSATEDYSYVYGLNKATLPGRETGIVAKGVNDNGQINTINVPAYNYYPDLATNISALSVLNGSFIKFRQLILGYEFTPPLLRNVFRTVTVSLVGRNIFTILKYTKNIDPESEFSPQLTYAGIEGESLPATRTLGFNLNFKFK</sequence>
<dbReference type="RefSeq" id="WP_091370531.1">
    <property type="nucleotide sequence ID" value="NZ_LT629740.1"/>
</dbReference>
<dbReference type="InterPro" id="IPR012910">
    <property type="entry name" value="Plug_dom"/>
</dbReference>
<dbReference type="Gene3D" id="2.60.40.1120">
    <property type="entry name" value="Carboxypeptidase-like, regulatory domain"/>
    <property type="match status" value="1"/>
</dbReference>
<dbReference type="SUPFAM" id="SSF56935">
    <property type="entry name" value="Porins"/>
    <property type="match status" value="1"/>
</dbReference>
<gene>
    <name evidence="14" type="ORF">SAMN05216490_1336</name>
</gene>
<dbReference type="Pfam" id="PF07715">
    <property type="entry name" value="Plug"/>
    <property type="match status" value="1"/>
</dbReference>